<reference evidence="2" key="1">
    <citation type="journal article" date="2019" name="Int. J. Syst. Evol. Microbiol.">
        <title>The Global Catalogue of Microorganisms (GCM) 10K type strain sequencing project: providing services to taxonomists for standard genome sequencing and annotation.</title>
        <authorList>
            <consortium name="The Broad Institute Genomics Platform"/>
            <consortium name="The Broad Institute Genome Sequencing Center for Infectious Disease"/>
            <person name="Wu L."/>
            <person name="Ma J."/>
        </authorList>
    </citation>
    <scope>NUCLEOTIDE SEQUENCE [LARGE SCALE GENOMIC DNA]</scope>
    <source>
        <strain evidence="2">JCM 17338</strain>
    </source>
</reference>
<name>A0ABP7Q6J0_9SPHI</name>
<protein>
    <submittedName>
        <fullName evidence="1">Uncharacterized protein</fullName>
    </submittedName>
</protein>
<proteinExistence type="predicted"/>
<dbReference type="Proteomes" id="UP001501081">
    <property type="component" value="Unassembled WGS sequence"/>
</dbReference>
<keyword evidence="2" id="KW-1185">Reference proteome</keyword>
<sequence>MVVTGTMVISIAEGQKVLVLLAPSHSEIDELYHQLRIDAYQFKKEISKLHTDIKFISAGFKDEEDELHWNDDYIPLPKWYENN</sequence>
<organism evidence="1 2">
    <name type="scientific">Pedobacter ginsengiterrae</name>
    <dbReference type="NCBI Taxonomy" id="871696"/>
    <lineage>
        <taxon>Bacteria</taxon>
        <taxon>Pseudomonadati</taxon>
        <taxon>Bacteroidota</taxon>
        <taxon>Sphingobacteriia</taxon>
        <taxon>Sphingobacteriales</taxon>
        <taxon>Sphingobacteriaceae</taxon>
        <taxon>Pedobacter</taxon>
    </lineage>
</organism>
<dbReference type="EMBL" id="BAABAK010000016">
    <property type="protein sequence ID" value="GAA3977465.1"/>
    <property type="molecule type" value="Genomic_DNA"/>
</dbReference>
<accession>A0ABP7Q6J0</accession>
<evidence type="ECO:0000313" key="1">
    <source>
        <dbReference type="EMBL" id="GAA3977465.1"/>
    </source>
</evidence>
<evidence type="ECO:0000313" key="2">
    <source>
        <dbReference type="Proteomes" id="UP001501081"/>
    </source>
</evidence>
<gene>
    <name evidence="1" type="ORF">GCM10022246_32210</name>
</gene>
<comment type="caution">
    <text evidence="1">The sequence shown here is derived from an EMBL/GenBank/DDBJ whole genome shotgun (WGS) entry which is preliminary data.</text>
</comment>